<feature type="transmembrane region" description="Helical" evidence="1">
    <location>
        <begin position="40"/>
        <end position="64"/>
    </location>
</feature>
<dbReference type="Proteomes" id="UP000477543">
    <property type="component" value="Unassembled WGS sequence"/>
</dbReference>
<dbReference type="AlphaFoldDB" id="A0A6L9G2B4"/>
<gene>
    <name evidence="2" type="ORF">GT020_04600</name>
</gene>
<name>A0A6L9G2B4_9MICC</name>
<reference evidence="2 3" key="1">
    <citation type="submission" date="2020-01" db="EMBL/GenBank/DDBJ databases">
        <title>Glutamicibacter soli M275.</title>
        <authorList>
            <person name="Meng X."/>
        </authorList>
    </citation>
    <scope>NUCLEOTIDE SEQUENCE [LARGE SCALE GENOMIC DNA]</scope>
    <source>
        <strain evidence="2 3">M275</strain>
    </source>
</reference>
<keyword evidence="1" id="KW-0472">Membrane</keyword>
<sequence>MGAQKRGLVPLYLDGIATVFGTHGIAATLGMLAAVGSGALAVACTVAVSGGETMMCSTALAVALTQGTE</sequence>
<dbReference type="RefSeq" id="WP_161447704.1">
    <property type="nucleotide sequence ID" value="NZ_WYDN01000003.1"/>
</dbReference>
<dbReference type="EMBL" id="WYDN01000003">
    <property type="protein sequence ID" value="NAZ15349.1"/>
    <property type="molecule type" value="Genomic_DNA"/>
</dbReference>
<protein>
    <submittedName>
        <fullName evidence="2">Uncharacterized protein</fullName>
    </submittedName>
</protein>
<evidence type="ECO:0000313" key="3">
    <source>
        <dbReference type="Proteomes" id="UP000477543"/>
    </source>
</evidence>
<evidence type="ECO:0000256" key="1">
    <source>
        <dbReference type="SAM" id="Phobius"/>
    </source>
</evidence>
<comment type="caution">
    <text evidence="2">The sequence shown here is derived from an EMBL/GenBank/DDBJ whole genome shotgun (WGS) entry which is preliminary data.</text>
</comment>
<keyword evidence="1" id="KW-0812">Transmembrane</keyword>
<proteinExistence type="predicted"/>
<feature type="transmembrane region" description="Helical" evidence="1">
    <location>
        <begin position="12"/>
        <end position="34"/>
    </location>
</feature>
<organism evidence="2 3">
    <name type="scientific">Glutamicibacter soli</name>
    <dbReference type="NCBI Taxonomy" id="453836"/>
    <lineage>
        <taxon>Bacteria</taxon>
        <taxon>Bacillati</taxon>
        <taxon>Actinomycetota</taxon>
        <taxon>Actinomycetes</taxon>
        <taxon>Micrococcales</taxon>
        <taxon>Micrococcaceae</taxon>
        <taxon>Glutamicibacter</taxon>
    </lineage>
</organism>
<evidence type="ECO:0000313" key="2">
    <source>
        <dbReference type="EMBL" id="NAZ15349.1"/>
    </source>
</evidence>
<keyword evidence="1" id="KW-1133">Transmembrane helix</keyword>
<accession>A0A6L9G2B4</accession>